<organism evidence="1 2">
    <name type="scientific">Mycobacterium heidelbergense</name>
    <dbReference type="NCBI Taxonomy" id="53376"/>
    <lineage>
        <taxon>Bacteria</taxon>
        <taxon>Bacillati</taxon>
        <taxon>Actinomycetota</taxon>
        <taxon>Actinomycetes</taxon>
        <taxon>Mycobacteriales</taxon>
        <taxon>Mycobacteriaceae</taxon>
        <taxon>Mycobacterium</taxon>
        <taxon>Mycobacterium simiae complex</taxon>
    </lineage>
</organism>
<evidence type="ECO:0000313" key="2">
    <source>
        <dbReference type="Proteomes" id="UP000192566"/>
    </source>
</evidence>
<keyword evidence="2" id="KW-1185">Reference proteome</keyword>
<name>A0A1X0DQ34_MYCHE</name>
<protein>
    <submittedName>
        <fullName evidence="1">Uncharacterized protein</fullName>
    </submittedName>
</protein>
<dbReference type="Pfam" id="PF04314">
    <property type="entry name" value="PCuAC"/>
    <property type="match status" value="1"/>
</dbReference>
<dbReference type="PROSITE" id="PS51257">
    <property type="entry name" value="PROKAR_LIPOPROTEIN"/>
    <property type="match status" value="1"/>
</dbReference>
<sequence length="187" mass="19001">MNRFKIGLPIRRSAPATRVAVGLAALAAAASLSGCGAGQISQMATQEPAVNGNRVTINNVALRDIRMQAVQTGDFLQPGRTVNLVAVAVNQSPDVADRLVGITSDIGPVTVTGDGRVPAGGILFIGAPDGQNVAPGPLGSNNAVKATVDLAKPISNGLTYNFTFTFEKAGQASVMVPISAGLGPERV</sequence>
<dbReference type="InterPro" id="IPR036182">
    <property type="entry name" value="PCuAC_sf"/>
</dbReference>
<dbReference type="Proteomes" id="UP000192566">
    <property type="component" value="Unassembled WGS sequence"/>
</dbReference>
<accession>A0A1X0DQ34</accession>
<dbReference type="AlphaFoldDB" id="A0A1X0DQ34"/>
<evidence type="ECO:0000313" key="1">
    <source>
        <dbReference type="EMBL" id="ORA74484.1"/>
    </source>
</evidence>
<gene>
    <name evidence="1" type="ORF">BST25_09250</name>
</gene>
<proteinExistence type="predicted"/>
<reference evidence="1 2" key="1">
    <citation type="submission" date="2017-02" db="EMBL/GenBank/DDBJ databases">
        <title>The new phylogeny of genus Mycobacterium.</title>
        <authorList>
            <person name="Tortoli E."/>
            <person name="Trovato A."/>
            <person name="Cirillo D.M."/>
        </authorList>
    </citation>
    <scope>NUCLEOTIDE SEQUENCE [LARGE SCALE GENOMIC DNA]</scope>
    <source>
        <strain evidence="1 2">DSM 44471</strain>
    </source>
</reference>
<dbReference type="InterPro" id="IPR007410">
    <property type="entry name" value="LpqE-like"/>
</dbReference>
<dbReference type="STRING" id="53376.BST25_09250"/>
<dbReference type="Gene3D" id="2.60.40.1890">
    <property type="entry name" value="PCu(A)C copper chaperone"/>
    <property type="match status" value="1"/>
</dbReference>
<dbReference type="EMBL" id="MVHR01000010">
    <property type="protein sequence ID" value="ORA74484.1"/>
    <property type="molecule type" value="Genomic_DNA"/>
</dbReference>
<dbReference type="RefSeq" id="WP_083073713.1">
    <property type="nucleotide sequence ID" value="NZ_AP022615.1"/>
</dbReference>
<comment type="caution">
    <text evidence="1">The sequence shown here is derived from an EMBL/GenBank/DDBJ whole genome shotgun (WGS) entry which is preliminary data.</text>
</comment>